<reference evidence="15" key="2">
    <citation type="submission" date="2025-08" db="UniProtKB">
        <authorList>
            <consortium name="Ensembl"/>
        </authorList>
    </citation>
    <scope>IDENTIFICATION</scope>
</reference>
<sequence>FKARHRLSGRCVALKNLRVPTAGGRAGQGLGTQDRDGDARVSRGLCHTPCPRVPVPRLMDVCASARSPHEAKVTLVFEHVEQELKTFLEKAPAPGLPPTPSRRDLMRQFLRALDFLHSQHIIHRHLKPQNVLGTAQGGRVWEGQEPRLPRGPDTCGVSQGAGGDAWEWEILGVWGAGWDWEWEMRQWVTG</sequence>
<dbReference type="GO" id="GO:0007165">
    <property type="term" value="P:signal transduction"/>
    <property type="evidence" value="ECO:0007669"/>
    <property type="project" value="TreeGrafter"/>
</dbReference>
<evidence type="ECO:0000256" key="10">
    <source>
        <dbReference type="ARBA" id="ARBA00022840"/>
    </source>
</evidence>
<keyword evidence="11" id="KW-0131">Cell cycle</keyword>
<evidence type="ECO:0000256" key="2">
    <source>
        <dbReference type="ARBA" id="ARBA00012425"/>
    </source>
</evidence>
<evidence type="ECO:0000256" key="9">
    <source>
        <dbReference type="ARBA" id="ARBA00022777"/>
    </source>
</evidence>
<comment type="catalytic activity">
    <reaction evidence="13">
        <text>L-seryl-[protein] + ATP = O-phospho-L-seryl-[protein] + ADP + H(+)</text>
        <dbReference type="Rhea" id="RHEA:17989"/>
        <dbReference type="Rhea" id="RHEA-COMP:9863"/>
        <dbReference type="Rhea" id="RHEA-COMP:11604"/>
        <dbReference type="ChEBI" id="CHEBI:15378"/>
        <dbReference type="ChEBI" id="CHEBI:29999"/>
        <dbReference type="ChEBI" id="CHEBI:30616"/>
        <dbReference type="ChEBI" id="CHEBI:83421"/>
        <dbReference type="ChEBI" id="CHEBI:456216"/>
        <dbReference type="EC" id="2.7.11.22"/>
    </reaction>
</comment>
<dbReference type="InterPro" id="IPR050108">
    <property type="entry name" value="CDK"/>
</dbReference>
<dbReference type="SUPFAM" id="SSF56112">
    <property type="entry name" value="Protein kinase-like (PK-like)"/>
    <property type="match status" value="1"/>
</dbReference>
<dbReference type="GO" id="GO:0010468">
    <property type="term" value="P:regulation of gene expression"/>
    <property type="evidence" value="ECO:0007669"/>
    <property type="project" value="TreeGrafter"/>
</dbReference>
<reference evidence="15" key="3">
    <citation type="submission" date="2025-09" db="UniProtKB">
        <authorList>
            <consortium name="Ensembl"/>
        </authorList>
    </citation>
    <scope>IDENTIFICATION</scope>
</reference>
<dbReference type="PROSITE" id="PS50011">
    <property type="entry name" value="PROTEIN_KINASE_DOM"/>
    <property type="match status" value="1"/>
</dbReference>
<keyword evidence="9" id="KW-0418">Kinase</keyword>
<dbReference type="SMART" id="SM00220">
    <property type="entry name" value="S_TKc"/>
    <property type="match status" value="1"/>
</dbReference>
<dbReference type="GO" id="GO:0000307">
    <property type="term" value="C:cyclin-dependent protein kinase holoenzyme complex"/>
    <property type="evidence" value="ECO:0007669"/>
    <property type="project" value="TreeGrafter"/>
</dbReference>
<dbReference type="PANTHER" id="PTHR24056">
    <property type="entry name" value="CELL DIVISION PROTEIN KINASE"/>
    <property type="match status" value="1"/>
</dbReference>
<protein>
    <recommendedName>
        <fullName evidence="2">cyclin-dependent kinase</fullName>
        <ecNumber evidence="2">2.7.11.22</ecNumber>
    </recommendedName>
</protein>
<dbReference type="GO" id="GO:0005737">
    <property type="term" value="C:cytoplasm"/>
    <property type="evidence" value="ECO:0007669"/>
    <property type="project" value="UniProtKB-SubCell"/>
</dbReference>
<keyword evidence="5" id="KW-0597">Phosphoprotein</keyword>
<dbReference type="GO" id="GO:0030332">
    <property type="term" value="F:cyclin binding"/>
    <property type="evidence" value="ECO:0007669"/>
    <property type="project" value="TreeGrafter"/>
</dbReference>
<comment type="subcellular location">
    <subcellularLocation>
        <location evidence="1">Cytoplasm</location>
    </subcellularLocation>
</comment>
<keyword evidence="8" id="KW-0547">Nucleotide-binding</keyword>
<dbReference type="GO" id="GO:0005634">
    <property type="term" value="C:nucleus"/>
    <property type="evidence" value="ECO:0007669"/>
    <property type="project" value="TreeGrafter"/>
</dbReference>
<dbReference type="Pfam" id="PF00069">
    <property type="entry name" value="Pkinase"/>
    <property type="match status" value="1"/>
</dbReference>
<keyword evidence="16" id="KW-1185">Reference proteome</keyword>
<keyword evidence="10" id="KW-0067">ATP-binding</keyword>
<dbReference type="PANTHER" id="PTHR24056:SF129">
    <property type="entry name" value="CYCLIN-DEPENDENT KINASE 4"/>
    <property type="match status" value="1"/>
</dbReference>
<evidence type="ECO:0000256" key="13">
    <source>
        <dbReference type="ARBA" id="ARBA00048367"/>
    </source>
</evidence>
<dbReference type="Gene3D" id="1.10.510.10">
    <property type="entry name" value="Transferase(Phosphotransferase) domain 1"/>
    <property type="match status" value="1"/>
</dbReference>
<dbReference type="GO" id="GO:0005524">
    <property type="term" value="F:ATP binding"/>
    <property type="evidence" value="ECO:0007669"/>
    <property type="project" value="UniProtKB-KW"/>
</dbReference>
<evidence type="ECO:0000256" key="6">
    <source>
        <dbReference type="ARBA" id="ARBA00022618"/>
    </source>
</evidence>
<reference evidence="15" key="1">
    <citation type="submission" date="2020-10" db="EMBL/GenBank/DDBJ databases">
        <title>Catharus ustulatus (Swainson's thrush) genome, bCatUst1, primary haplotype v2.</title>
        <authorList>
            <person name="Delmore K."/>
            <person name="Vafadar M."/>
            <person name="Formenti G."/>
            <person name="Chow W."/>
            <person name="Pelan S."/>
            <person name="Howe K."/>
            <person name="Rhie A."/>
            <person name="Mountcastle J."/>
            <person name="Haase B."/>
            <person name="Fedrigo O."/>
            <person name="Jarvis E.D."/>
        </authorList>
    </citation>
    <scope>NUCLEOTIDE SEQUENCE [LARGE SCALE GENOMIC DNA]</scope>
</reference>
<keyword evidence="3" id="KW-0963">Cytoplasm</keyword>
<comment type="catalytic activity">
    <reaction evidence="12">
        <text>L-threonyl-[protein] + ATP = O-phospho-L-threonyl-[protein] + ADP + H(+)</text>
        <dbReference type="Rhea" id="RHEA:46608"/>
        <dbReference type="Rhea" id="RHEA-COMP:11060"/>
        <dbReference type="Rhea" id="RHEA-COMP:11605"/>
        <dbReference type="ChEBI" id="CHEBI:15378"/>
        <dbReference type="ChEBI" id="CHEBI:30013"/>
        <dbReference type="ChEBI" id="CHEBI:30616"/>
        <dbReference type="ChEBI" id="CHEBI:61977"/>
        <dbReference type="ChEBI" id="CHEBI:456216"/>
        <dbReference type="EC" id="2.7.11.22"/>
    </reaction>
</comment>
<organism evidence="15 16">
    <name type="scientific">Catharus ustulatus</name>
    <name type="common">Russet-backed thrush</name>
    <name type="synonym">Hylocichla ustulatus</name>
    <dbReference type="NCBI Taxonomy" id="91951"/>
    <lineage>
        <taxon>Eukaryota</taxon>
        <taxon>Metazoa</taxon>
        <taxon>Chordata</taxon>
        <taxon>Craniata</taxon>
        <taxon>Vertebrata</taxon>
        <taxon>Euteleostomi</taxon>
        <taxon>Archelosauria</taxon>
        <taxon>Archosauria</taxon>
        <taxon>Dinosauria</taxon>
        <taxon>Saurischia</taxon>
        <taxon>Theropoda</taxon>
        <taxon>Coelurosauria</taxon>
        <taxon>Aves</taxon>
        <taxon>Neognathae</taxon>
        <taxon>Neoaves</taxon>
        <taxon>Telluraves</taxon>
        <taxon>Australaves</taxon>
        <taxon>Passeriformes</taxon>
        <taxon>Turdidae</taxon>
        <taxon>Catharus</taxon>
    </lineage>
</organism>
<dbReference type="Ensembl" id="ENSCUST00005019671.1">
    <property type="protein sequence ID" value="ENSCUSP00005018949.1"/>
    <property type="gene ID" value="ENSCUSG00005012151.1"/>
</dbReference>
<keyword evidence="6" id="KW-0132">Cell division</keyword>
<evidence type="ECO:0000313" key="16">
    <source>
        <dbReference type="Proteomes" id="UP000694563"/>
    </source>
</evidence>
<accession>A0A8C3UU17</accession>
<dbReference type="EC" id="2.7.11.22" evidence="2"/>
<dbReference type="GO" id="GO:0000082">
    <property type="term" value="P:G1/S transition of mitotic cell cycle"/>
    <property type="evidence" value="ECO:0007669"/>
    <property type="project" value="TreeGrafter"/>
</dbReference>
<feature type="domain" description="Protein kinase" evidence="14">
    <location>
        <begin position="1"/>
        <end position="190"/>
    </location>
</feature>
<evidence type="ECO:0000256" key="11">
    <source>
        <dbReference type="ARBA" id="ARBA00023306"/>
    </source>
</evidence>
<evidence type="ECO:0000256" key="8">
    <source>
        <dbReference type="ARBA" id="ARBA00022741"/>
    </source>
</evidence>
<dbReference type="GO" id="GO:0004693">
    <property type="term" value="F:cyclin-dependent protein serine/threonine kinase activity"/>
    <property type="evidence" value="ECO:0007669"/>
    <property type="project" value="UniProtKB-EC"/>
</dbReference>
<evidence type="ECO:0000256" key="3">
    <source>
        <dbReference type="ARBA" id="ARBA00022490"/>
    </source>
</evidence>
<evidence type="ECO:0000256" key="12">
    <source>
        <dbReference type="ARBA" id="ARBA00047811"/>
    </source>
</evidence>
<evidence type="ECO:0000256" key="4">
    <source>
        <dbReference type="ARBA" id="ARBA00022527"/>
    </source>
</evidence>
<dbReference type="GO" id="GO:0010389">
    <property type="term" value="P:regulation of G2/M transition of mitotic cell cycle"/>
    <property type="evidence" value="ECO:0007669"/>
    <property type="project" value="TreeGrafter"/>
</dbReference>
<dbReference type="GO" id="GO:0051301">
    <property type="term" value="P:cell division"/>
    <property type="evidence" value="ECO:0007669"/>
    <property type="project" value="UniProtKB-KW"/>
</dbReference>
<evidence type="ECO:0000259" key="14">
    <source>
        <dbReference type="PROSITE" id="PS50011"/>
    </source>
</evidence>
<name>A0A8C3UU17_CATUS</name>
<evidence type="ECO:0000256" key="7">
    <source>
        <dbReference type="ARBA" id="ARBA00022679"/>
    </source>
</evidence>
<evidence type="ECO:0000256" key="1">
    <source>
        <dbReference type="ARBA" id="ARBA00004496"/>
    </source>
</evidence>
<dbReference type="Proteomes" id="UP000694563">
    <property type="component" value="Chromosome 31"/>
</dbReference>
<keyword evidence="7" id="KW-0808">Transferase</keyword>
<dbReference type="InterPro" id="IPR011009">
    <property type="entry name" value="Kinase-like_dom_sf"/>
</dbReference>
<keyword evidence="4" id="KW-0723">Serine/threonine-protein kinase</keyword>
<evidence type="ECO:0000256" key="5">
    <source>
        <dbReference type="ARBA" id="ARBA00022553"/>
    </source>
</evidence>
<evidence type="ECO:0000313" key="15">
    <source>
        <dbReference type="Ensembl" id="ENSCUSP00005018949.1"/>
    </source>
</evidence>
<dbReference type="InterPro" id="IPR000719">
    <property type="entry name" value="Prot_kinase_dom"/>
</dbReference>
<dbReference type="AlphaFoldDB" id="A0A8C3UU17"/>
<proteinExistence type="predicted"/>